<evidence type="ECO:0000313" key="1">
    <source>
        <dbReference type="EMBL" id="REE87392.1"/>
    </source>
</evidence>
<reference evidence="1 2" key="1">
    <citation type="submission" date="2018-08" db="EMBL/GenBank/DDBJ databases">
        <title>Genomic Encyclopedia of Type Strains, Phase III (KMG-III): the genomes of soil and plant-associated and newly described type strains.</title>
        <authorList>
            <person name="Whitman W."/>
        </authorList>
    </citation>
    <scope>NUCLEOTIDE SEQUENCE [LARGE SCALE GENOMIC DNA]</scope>
    <source>
        <strain evidence="1 2">CGMCC 1.10966</strain>
    </source>
</reference>
<sequence>MRCYFTHAAKEAQTVDDQTIYAFQERWQRQWKQR</sequence>
<gene>
    <name evidence="1" type="ORF">A8990_10937</name>
</gene>
<evidence type="ECO:0000313" key="2">
    <source>
        <dbReference type="Proteomes" id="UP000256304"/>
    </source>
</evidence>
<name>A0A3D9S409_9BACL</name>
<organism evidence="1 2">
    <name type="scientific">Paenibacillus taihuensis</name>
    <dbReference type="NCBI Taxonomy" id="1156355"/>
    <lineage>
        <taxon>Bacteria</taxon>
        <taxon>Bacillati</taxon>
        <taxon>Bacillota</taxon>
        <taxon>Bacilli</taxon>
        <taxon>Bacillales</taxon>
        <taxon>Paenibacillaceae</taxon>
        <taxon>Paenibacillus</taxon>
    </lineage>
</organism>
<keyword evidence="2" id="KW-1185">Reference proteome</keyword>
<comment type="caution">
    <text evidence="1">The sequence shown here is derived from an EMBL/GenBank/DDBJ whole genome shotgun (WGS) entry which is preliminary data.</text>
</comment>
<dbReference type="Proteomes" id="UP000256304">
    <property type="component" value="Unassembled WGS sequence"/>
</dbReference>
<proteinExistence type="predicted"/>
<dbReference type="AlphaFoldDB" id="A0A3D9S409"/>
<accession>A0A3D9S409</accession>
<dbReference type="EMBL" id="QTTN01000009">
    <property type="protein sequence ID" value="REE87392.1"/>
    <property type="molecule type" value="Genomic_DNA"/>
</dbReference>
<protein>
    <submittedName>
        <fullName evidence="1">Uncharacterized protein</fullName>
    </submittedName>
</protein>